<accession>L7CKK7</accession>
<organism evidence="1 2">
    <name type="scientific">Rhodopirellula baltica SWK14</name>
    <dbReference type="NCBI Taxonomy" id="993516"/>
    <lineage>
        <taxon>Bacteria</taxon>
        <taxon>Pseudomonadati</taxon>
        <taxon>Planctomycetota</taxon>
        <taxon>Planctomycetia</taxon>
        <taxon>Pirellulales</taxon>
        <taxon>Pirellulaceae</taxon>
        <taxon>Rhodopirellula</taxon>
    </lineage>
</organism>
<name>L7CKK7_RHOBT</name>
<dbReference type="PATRIC" id="fig|993516.3.peg.1673"/>
<dbReference type="Proteomes" id="UP000010959">
    <property type="component" value="Unassembled WGS sequence"/>
</dbReference>
<dbReference type="AlphaFoldDB" id="L7CKK7"/>
<proteinExistence type="predicted"/>
<evidence type="ECO:0000313" key="1">
    <source>
        <dbReference type="EMBL" id="ELP34488.1"/>
    </source>
</evidence>
<comment type="caution">
    <text evidence="1">The sequence shown here is derived from an EMBL/GenBank/DDBJ whole genome shotgun (WGS) entry which is preliminary data.</text>
</comment>
<reference evidence="1 2" key="1">
    <citation type="journal article" date="2013" name="Mar. Genomics">
        <title>Expression of sulfatases in Rhodopirellula baltica and the diversity of sulfatases in the genus Rhodopirellula.</title>
        <authorList>
            <person name="Wegner C.E."/>
            <person name="Richter-Heitmann T."/>
            <person name="Klindworth A."/>
            <person name="Klockow C."/>
            <person name="Richter M."/>
            <person name="Achstetter T."/>
            <person name="Glockner F.O."/>
            <person name="Harder J."/>
        </authorList>
    </citation>
    <scope>NUCLEOTIDE SEQUENCE [LARGE SCALE GENOMIC DNA]</scope>
    <source>
        <strain evidence="1 2">SWK14</strain>
    </source>
</reference>
<evidence type="ECO:0000313" key="2">
    <source>
        <dbReference type="Proteomes" id="UP000010959"/>
    </source>
</evidence>
<gene>
    <name evidence="1" type="ORF">RBSWK_01574</name>
</gene>
<dbReference type="EMBL" id="AMWG01000031">
    <property type="protein sequence ID" value="ELP34488.1"/>
    <property type="molecule type" value="Genomic_DNA"/>
</dbReference>
<sequence>MTLTVIRLKSMDLSPEQLRFIEAVRKPKHHRREIQLQKRFNGIPRAEQLDTLLYIFTHSNNYGDQQDCSRFLPDLVSDCDYALEELLMQIAPTWNLSVEELPDFLADVYGAERVVNTSKSLATQHPDDSYERRSLGAIAWWLKRRCPDGG</sequence>
<protein>
    <submittedName>
        <fullName evidence="1">Uncharacterized protein</fullName>
    </submittedName>
</protein>